<dbReference type="GO" id="GO:0042910">
    <property type="term" value="F:xenobiotic transmembrane transporter activity"/>
    <property type="evidence" value="ECO:0007669"/>
    <property type="project" value="InterPro"/>
</dbReference>
<name>A0A7K0CNB4_9ACTN</name>
<comment type="caution">
    <text evidence="8">The sequence shown here is derived from an EMBL/GenBank/DDBJ whole genome shotgun (WGS) entry which is preliminary data.</text>
</comment>
<dbReference type="GO" id="GO:0005886">
    <property type="term" value="C:plasma membrane"/>
    <property type="evidence" value="ECO:0007669"/>
    <property type="project" value="UniProtKB-SubCell"/>
</dbReference>
<keyword evidence="2" id="KW-0813">Transport</keyword>
<evidence type="ECO:0000256" key="2">
    <source>
        <dbReference type="ARBA" id="ARBA00022448"/>
    </source>
</evidence>
<gene>
    <name evidence="8" type="ORF">SRB5_49390</name>
</gene>
<comment type="subcellular location">
    <subcellularLocation>
        <location evidence="1">Cell membrane</location>
        <topology evidence="1">Multi-pass membrane protein</topology>
    </subcellularLocation>
</comment>
<accession>A0A7K0CNB4</accession>
<evidence type="ECO:0000256" key="4">
    <source>
        <dbReference type="ARBA" id="ARBA00022692"/>
    </source>
</evidence>
<dbReference type="Proteomes" id="UP000466345">
    <property type="component" value="Unassembled WGS sequence"/>
</dbReference>
<feature type="transmembrane region" description="Helical" evidence="7">
    <location>
        <begin position="140"/>
        <end position="162"/>
    </location>
</feature>
<sequence length="449" mass="46323">MTDTADRSAPAADTARPADLGPRVRRLAFPIFLGVVTGFSAQFAISALLGHMGDDALYVRALFIPIGFVFLAVEEGIEISSQVIAARQKGADDSVLPPIFRIGGIALGCFAVLAAIVGVFAPQMADTLEVGADSTDTFVLFARLLAASFMLAVLNSVVAGTLRGWGLARSASSITIAVAVTQVLGVWLLGYYTGLGVYAVPVSVAAASVITLGTGLVLLARAGMLRRTGPAAEPFARTVHILFTVGVPVAIAFGLISAMNYTSLWVLSDFGADAVAGYGGAQAIQVLCMAPGIALGSAVAINMNQSLGAGEPHLLRPFVGVGVRYILTVNAVTAVAVFALAGPLGDLMSDDAGTSSYATDYLTIVGPSWIAFGVINMVTMTLQQVRSGHITIATDLTYLAAVNVGGGLIARAMDEPKAYFVALAIGNVVIASLILATAWHRFGRLAEMS</sequence>
<feature type="transmembrane region" description="Helical" evidence="7">
    <location>
        <begin position="361"/>
        <end position="378"/>
    </location>
</feature>
<keyword evidence="6 7" id="KW-0472">Membrane</keyword>
<feature type="transmembrane region" description="Helical" evidence="7">
    <location>
        <begin position="57"/>
        <end position="77"/>
    </location>
</feature>
<feature type="transmembrane region" description="Helical" evidence="7">
    <location>
        <begin position="281"/>
        <end position="301"/>
    </location>
</feature>
<dbReference type="AlphaFoldDB" id="A0A7K0CNB4"/>
<keyword evidence="5 7" id="KW-1133">Transmembrane helix</keyword>
<dbReference type="GO" id="GO:0015297">
    <property type="term" value="F:antiporter activity"/>
    <property type="evidence" value="ECO:0007669"/>
    <property type="project" value="InterPro"/>
</dbReference>
<dbReference type="PANTHER" id="PTHR43549:SF3">
    <property type="entry name" value="MULTIDRUG RESISTANCE PROTEIN YPNP-RELATED"/>
    <property type="match status" value="1"/>
</dbReference>
<organism evidence="8 9">
    <name type="scientific">Streptomyces smaragdinus</name>
    <dbReference type="NCBI Taxonomy" id="2585196"/>
    <lineage>
        <taxon>Bacteria</taxon>
        <taxon>Bacillati</taxon>
        <taxon>Actinomycetota</taxon>
        <taxon>Actinomycetes</taxon>
        <taxon>Kitasatosporales</taxon>
        <taxon>Streptomycetaceae</taxon>
        <taxon>Streptomyces</taxon>
    </lineage>
</organism>
<dbReference type="OrthoDB" id="5145805at2"/>
<dbReference type="Pfam" id="PF01554">
    <property type="entry name" value="MatE"/>
    <property type="match status" value="2"/>
</dbReference>
<dbReference type="InterPro" id="IPR002528">
    <property type="entry name" value="MATE_fam"/>
</dbReference>
<proteinExistence type="predicted"/>
<dbReference type="PANTHER" id="PTHR43549">
    <property type="entry name" value="MULTIDRUG RESISTANCE PROTEIN YPNP-RELATED"/>
    <property type="match status" value="1"/>
</dbReference>
<feature type="transmembrane region" description="Helical" evidence="7">
    <location>
        <begin position="98"/>
        <end position="120"/>
    </location>
</feature>
<evidence type="ECO:0000256" key="7">
    <source>
        <dbReference type="SAM" id="Phobius"/>
    </source>
</evidence>
<dbReference type="InterPro" id="IPR052031">
    <property type="entry name" value="Membrane_Transporter-Flippase"/>
</dbReference>
<feature type="transmembrane region" description="Helical" evidence="7">
    <location>
        <begin position="198"/>
        <end position="220"/>
    </location>
</feature>
<feature type="transmembrane region" description="Helical" evidence="7">
    <location>
        <begin position="418"/>
        <end position="439"/>
    </location>
</feature>
<feature type="transmembrane region" description="Helical" evidence="7">
    <location>
        <begin position="27"/>
        <end position="45"/>
    </location>
</feature>
<evidence type="ECO:0000313" key="8">
    <source>
        <dbReference type="EMBL" id="MQY14763.1"/>
    </source>
</evidence>
<dbReference type="RefSeq" id="WP_153455612.1">
    <property type="nucleotide sequence ID" value="NZ_WEGJ01000024.1"/>
</dbReference>
<keyword evidence="4 7" id="KW-0812">Transmembrane</keyword>
<keyword evidence="3" id="KW-1003">Cell membrane</keyword>
<keyword evidence="9" id="KW-1185">Reference proteome</keyword>
<evidence type="ECO:0000256" key="5">
    <source>
        <dbReference type="ARBA" id="ARBA00022989"/>
    </source>
</evidence>
<evidence type="ECO:0000256" key="6">
    <source>
        <dbReference type="ARBA" id="ARBA00023136"/>
    </source>
</evidence>
<protein>
    <submittedName>
        <fullName evidence="8">Uncharacterized protein</fullName>
    </submittedName>
</protein>
<reference evidence="8 9" key="1">
    <citation type="submission" date="2019-10" db="EMBL/GenBank/DDBJ databases">
        <title>Streptomyces smaragdinus sp. nov. and Streptomyces fabii sp. nov., isolated from the gut of fungus growing-termite Macrotermes natalensis.</title>
        <authorList>
            <person name="Schwitalla J."/>
            <person name="Benndorf R."/>
            <person name="Martin K."/>
            <person name="De Beer W."/>
            <person name="Kaster A.-K."/>
            <person name="Vollmers J."/>
            <person name="Poulsen M."/>
            <person name="Beemelmanns C."/>
        </authorList>
    </citation>
    <scope>NUCLEOTIDE SEQUENCE [LARGE SCALE GENOMIC DNA]</scope>
    <source>
        <strain evidence="8 9">RB5</strain>
    </source>
</reference>
<dbReference type="EMBL" id="WEGJ01000024">
    <property type="protein sequence ID" value="MQY14763.1"/>
    <property type="molecule type" value="Genomic_DNA"/>
</dbReference>
<feature type="transmembrane region" description="Helical" evidence="7">
    <location>
        <begin position="174"/>
        <end position="192"/>
    </location>
</feature>
<evidence type="ECO:0000256" key="3">
    <source>
        <dbReference type="ARBA" id="ARBA00022475"/>
    </source>
</evidence>
<evidence type="ECO:0000256" key="1">
    <source>
        <dbReference type="ARBA" id="ARBA00004651"/>
    </source>
</evidence>
<evidence type="ECO:0000313" key="9">
    <source>
        <dbReference type="Proteomes" id="UP000466345"/>
    </source>
</evidence>
<feature type="transmembrane region" description="Helical" evidence="7">
    <location>
        <begin position="322"/>
        <end position="341"/>
    </location>
</feature>
<feature type="transmembrane region" description="Helical" evidence="7">
    <location>
        <begin position="241"/>
        <end position="261"/>
    </location>
</feature>